<organism evidence="1 2">
    <name type="scientific">Rubus argutus</name>
    <name type="common">Southern blackberry</name>
    <dbReference type="NCBI Taxonomy" id="59490"/>
    <lineage>
        <taxon>Eukaryota</taxon>
        <taxon>Viridiplantae</taxon>
        <taxon>Streptophyta</taxon>
        <taxon>Embryophyta</taxon>
        <taxon>Tracheophyta</taxon>
        <taxon>Spermatophyta</taxon>
        <taxon>Magnoliopsida</taxon>
        <taxon>eudicotyledons</taxon>
        <taxon>Gunneridae</taxon>
        <taxon>Pentapetalae</taxon>
        <taxon>rosids</taxon>
        <taxon>fabids</taxon>
        <taxon>Rosales</taxon>
        <taxon>Rosaceae</taxon>
        <taxon>Rosoideae</taxon>
        <taxon>Rosoideae incertae sedis</taxon>
        <taxon>Rubus</taxon>
    </lineage>
</organism>
<dbReference type="EMBL" id="JBEDUW010000001">
    <property type="protein sequence ID" value="KAK9949935.1"/>
    <property type="molecule type" value="Genomic_DNA"/>
</dbReference>
<name>A0AAW1YMG7_RUBAR</name>
<evidence type="ECO:0000313" key="1">
    <source>
        <dbReference type="EMBL" id="KAK9949935.1"/>
    </source>
</evidence>
<accession>A0AAW1YMG7</accession>
<protein>
    <submittedName>
        <fullName evidence="1">Uncharacterized protein</fullName>
    </submittedName>
</protein>
<proteinExistence type="predicted"/>
<sequence>MAPSDSMVCPKPHHLDVDNILGKGFFTEKIVSPDPFISGSPPSRVANPLIHDARFQDDKLTTMSPLISLIIPPLHRASFGSKWYIYD</sequence>
<dbReference type="PANTHER" id="PTHR33384:SF1">
    <property type="entry name" value="EXPRESSED PROTEIN"/>
    <property type="match status" value="1"/>
</dbReference>
<evidence type="ECO:0000313" key="2">
    <source>
        <dbReference type="Proteomes" id="UP001457282"/>
    </source>
</evidence>
<dbReference type="AlphaFoldDB" id="A0AAW1YMG7"/>
<comment type="caution">
    <text evidence="1">The sequence shown here is derived from an EMBL/GenBank/DDBJ whole genome shotgun (WGS) entry which is preliminary data.</text>
</comment>
<dbReference type="PANTHER" id="PTHR33384">
    <property type="entry name" value="EXPRESSED PROTEIN"/>
    <property type="match status" value="1"/>
</dbReference>
<dbReference type="Proteomes" id="UP001457282">
    <property type="component" value="Unassembled WGS sequence"/>
</dbReference>
<gene>
    <name evidence="1" type="ORF">M0R45_005443</name>
</gene>
<reference evidence="1 2" key="1">
    <citation type="journal article" date="2023" name="G3 (Bethesda)">
        <title>A chromosome-length genome assembly and annotation of blackberry (Rubus argutus, cv. 'Hillquist').</title>
        <authorList>
            <person name="Bruna T."/>
            <person name="Aryal R."/>
            <person name="Dudchenko O."/>
            <person name="Sargent D.J."/>
            <person name="Mead D."/>
            <person name="Buti M."/>
            <person name="Cavallini A."/>
            <person name="Hytonen T."/>
            <person name="Andres J."/>
            <person name="Pham M."/>
            <person name="Weisz D."/>
            <person name="Mascagni F."/>
            <person name="Usai G."/>
            <person name="Natali L."/>
            <person name="Bassil N."/>
            <person name="Fernandez G.E."/>
            <person name="Lomsadze A."/>
            <person name="Armour M."/>
            <person name="Olukolu B."/>
            <person name="Poorten T."/>
            <person name="Britton C."/>
            <person name="Davik J."/>
            <person name="Ashrafi H."/>
            <person name="Aiden E.L."/>
            <person name="Borodovsky M."/>
            <person name="Worthington M."/>
        </authorList>
    </citation>
    <scope>NUCLEOTIDE SEQUENCE [LARGE SCALE GENOMIC DNA]</scope>
    <source>
        <strain evidence="1">PI 553951</strain>
    </source>
</reference>
<keyword evidence="2" id="KW-1185">Reference proteome</keyword>